<proteinExistence type="predicted"/>
<sequence>MEPKEELPLTEVESGDSSTEEAELESPRSVVLQMKKKLDRVLHSQVLRIRQEDSHLGQDFIAAGDKAINKNQVVFGGDVNGGGGGAFTENTRRRLNLVLVSKPVLPSSPLSGKNSVKKALQ</sequence>
<gene>
    <name evidence="2" type="ORF">GOBAR_AA10736</name>
</gene>
<reference evidence="2 3" key="1">
    <citation type="submission" date="2015-01" db="EMBL/GenBank/DDBJ databases">
        <title>Genome of allotetraploid Gossypium barbadense reveals genomic plasticity and fiber elongation in cotton evolution.</title>
        <authorList>
            <person name="Chen X."/>
            <person name="Liu X."/>
            <person name="Zhao B."/>
            <person name="Zheng H."/>
            <person name="Hu Y."/>
            <person name="Lu G."/>
            <person name="Yang C."/>
            <person name="Chen J."/>
            <person name="Shan C."/>
            <person name="Zhang L."/>
            <person name="Zhou Y."/>
            <person name="Wang L."/>
            <person name="Guo W."/>
            <person name="Bai Y."/>
            <person name="Ruan J."/>
            <person name="Shangguan X."/>
            <person name="Mao Y."/>
            <person name="Jiang J."/>
            <person name="Zhu Y."/>
            <person name="Lei J."/>
            <person name="Kang H."/>
            <person name="Chen S."/>
            <person name="He X."/>
            <person name="Wang R."/>
            <person name="Wang Y."/>
            <person name="Chen J."/>
            <person name="Wang L."/>
            <person name="Yu S."/>
            <person name="Wang B."/>
            <person name="Wei J."/>
            <person name="Song S."/>
            <person name="Lu X."/>
            <person name="Gao Z."/>
            <person name="Gu W."/>
            <person name="Deng X."/>
            <person name="Ma D."/>
            <person name="Wang S."/>
            <person name="Liang W."/>
            <person name="Fang L."/>
            <person name="Cai C."/>
            <person name="Zhu X."/>
            <person name="Zhou B."/>
            <person name="Zhang Y."/>
            <person name="Chen Z."/>
            <person name="Xu S."/>
            <person name="Zhu R."/>
            <person name="Wang S."/>
            <person name="Zhang T."/>
            <person name="Zhao G."/>
        </authorList>
    </citation>
    <scope>NUCLEOTIDE SEQUENCE [LARGE SCALE GENOMIC DNA]</scope>
    <source>
        <strain evidence="3">cv. Xinhai21</strain>
        <tissue evidence="2">Leaf</tissue>
    </source>
</reference>
<name>A0A2P5Y2X7_GOSBA</name>
<dbReference type="OrthoDB" id="1649103at2759"/>
<dbReference type="Proteomes" id="UP000239757">
    <property type="component" value="Unassembled WGS sequence"/>
</dbReference>
<evidence type="ECO:0000313" key="3">
    <source>
        <dbReference type="Proteomes" id="UP000239757"/>
    </source>
</evidence>
<evidence type="ECO:0000256" key="1">
    <source>
        <dbReference type="SAM" id="MobiDB-lite"/>
    </source>
</evidence>
<dbReference type="EMBL" id="KZ663803">
    <property type="protein sequence ID" value="PPS09917.1"/>
    <property type="molecule type" value="Genomic_DNA"/>
</dbReference>
<accession>A0A2P5Y2X7</accession>
<feature type="region of interest" description="Disordered" evidence="1">
    <location>
        <begin position="1"/>
        <end position="28"/>
    </location>
</feature>
<dbReference type="AlphaFoldDB" id="A0A2P5Y2X7"/>
<evidence type="ECO:0000313" key="2">
    <source>
        <dbReference type="EMBL" id="PPS09917.1"/>
    </source>
</evidence>
<protein>
    <submittedName>
        <fullName evidence="2">Uncharacterized protein</fullName>
    </submittedName>
</protein>
<organism evidence="2 3">
    <name type="scientific">Gossypium barbadense</name>
    <name type="common">Sea Island cotton</name>
    <name type="synonym">Hibiscus barbadensis</name>
    <dbReference type="NCBI Taxonomy" id="3634"/>
    <lineage>
        <taxon>Eukaryota</taxon>
        <taxon>Viridiplantae</taxon>
        <taxon>Streptophyta</taxon>
        <taxon>Embryophyta</taxon>
        <taxon>Tracheophyta</taxon>
        <taxon>Spermatophyta</taxon>
        <taxon>Magnoliopsida</taxon>
        <taxon>eudicotyledons</taxon>
        <taxon>Gunneridae</taxon>
        <taxon>Pentapetalae</taxon>
        <taxon>rosids</taxon>
        <taxon>malvids</taxon>
        <taxon>Malvales</taxon>
        <taxon>Malvaceae</taxon>
        <taxon>Malvoideae</taxon>
        <taxon>Gossypium</taxon>
    </lineage>
</organism>